<comment type="caution">
    <text evidence="3">The sequence shown here is derived from an EMBL/GenBank/DDBJ whole genome shotgun (WGS) entry which is preliminary data.</text>
</comment>
<evidence type="ECO:0000256" key="1">
    <source>
        <dbReference type="SAM" id="MobiDB-lite"/>
    </source>
</evidence>
<evidence type="ECO:0000313" key="4">
    <source>
        <dbReference type="Proteomes" id="UP001446871"/>
    </source>
</evidence>
<evidence type="ECO:0000313" key="3">
    <source>
        <dbReference type="EMBL" id="KAK8078253.1"/>
    </source>
</evidence>
<feature type="region of interest" description="Disordered" evidence="1">
    <location>
        <begin position="95"/>
        <end position="116"/>
    </location>
</feature>
<gene>
    <name evidence="3" type="ORF">PG996_004423</name>
</gene>
<keyword evidence="4" id="KW-1185">Reference proteome</keyword>
<evidence type="ECO:0000259" key="2">
    <source>
        <dbReference type="Pfam" id="PF14420"/>
    </source>
</evidence>
<dbReference type="InterPro" id="IPR025676">
    <property type="entry name" value="Clr5_dom"/>
</dbReference>
<name>A0ABR1W424_9PEZI</name>
<proteinExistence type="predicted"/>
<organism evidence="3 4">
    <name type="scientific">Apiospora saccharicola</name>
    <dbReference type="NCBI Taxonomy" id="335842"/>
    <lineage>
        <taxon>Eukaryota</taxon>
        <taxon>Fungi</taxon>
        <taxon>Dikarya</taxon>
        <taxon>Ascomycota</taxon>
        <taxon>Pezizomycotina</taxon>
        <taxon>Sordariomycetes</taxon>
        <taxon>Xylariomycetidae</taxon>
        <taxon>Amphisphaeriales</taxon>
        <taxon>Apiosporaceae</taxon>
        <taxon>Apiospora</taxon>
    </lineage>
</organism>
<accession>A0ABR1W424</accession>
<dbReference type="EMBL" id="JAQQWM010000002">
    <property type="protein sequence ID" value="KAK8078253.1"/>
    <property type="molecule type" value="Genomic_DNA"/>
</dbReference>
<dbReference type="Pfam" id="PF14420">
    <property type="entry name" value="Clr5"/>
    <property type="match status" value="1"/>
</dbReference>
<sequence length="772" mass="86772">MSTSTSYKWVGPKQQRATKIPAAEWTKQEAKIRELHSRMTLLELMDVMKSEGFIATRTQYIYQFSKWGLQKYGTTKSANDDSTKLEAILEDPPVMPGEETVAVSPDRGRKRSFSTQDNESCDRVVLSSLLSARKRARVIDEDTVLRCEYANLLDLPRPDSPTLGPCLHDNEKDDGNAALACESESDADGLSFCGPAEDLYSPHVTASTNNSTEVSASQGVITHSNTFTETGDSIIWSKNPAFDPRSNLRAPASELSFQIQLDKAISMADYAKREMNRVVNTDQSVLELADYLFAVMNRQRSFAIYERLLEADFSLQHVLSGAALSCIRAAETPSQRDFARSLLLGRLKKMEEHAANHSERRLTHILLAEIFANDLDDVSTENSARQLSLHHLASAMKMTPENKTIDVSCDLLMYICSKQVKEDLYGARDRRTPVSYDDFIQFSMGLRSFTETNPIQTSEWQDYLHPGSALFDYVVSCFRWCAISVDVTSLYQPFDSTWLAEGSSQLPGESLWLETTTLYNHLYHKWRSTESEYPISVTHWLWMRGNRETLRISPAELLMVCCDMMTAAAYVQSDPLKTDNMDTMKPLVINLPRVISTIERLPRPNLVTRFLQRLFVRTKRSGRGADLAVLTKEENNILPIPESGSEIREIVTDIIPASWPLTPGYYDRSTSKGGLTREVEYDPTIASSCGSSNASYRRIRDAAASLLRGRFRATKSRSTLNSQATSMSLPGSIDTMSDIMRDSLSISDAPLQDHLLQKENESRLSQEVEDGN</sequence>
<dbReference type="Proteomes" id="UP001446871">
    <property type="component" value="Unassembled WGS sequence"/>
</dbReference>
<feature type="domain" description="Clr5" evidence="2">
    <location>
        <begin position="22"/>
        <end position="71"/>
    </location>
</feature>
<reference evidence="3 4" key="1">
    <citation type="submission" date="2023-01" db="EMBL/GenBank/DDBJ databases">
        <title>Analysis of 21 Apiospora genomes using comparative genomics revels a genus with tremendous synthesis potential of carbohydrate active enzymes and secondary metabolites.</title>
        <authorList>
            <person name="Sorensen T."/>
        </authorList>
    </citation>
    <scope>NUCLEOTIDE SEQUENCE [LARGE SCALE GENOMIC DNA]</scope>
    <source>
        <strain evidence="3 4">CBS 83171</strain>
    </source>
</reference>
<protein>
    <recommendedName>
        <fullName evidence="2">Clr5 domain-containing protein</fullName>
    </recommendedName>
</protein>